<dbReference type="AlphaFoldDB" id="A0A323UPP0"/>
<evidence type="ECO:0000313" key="2">
    <source>
        <dbReference type="Proteomes" id="UP000248259"/>
    </source>
</evidence>
<organism evidence="1 2">
    <name type="scientific">Parazoarcus communis SWub3 = DSM 12120</name>
    <dbReference type="NCBI Taxonomy" id="1121029"/>
    <lineage>
        <taxon>Bacteria</taxon>
        <taxon>Pseudomonadati</taxon>
        <taxon>Pseudomonadota</taxon>
        <taxon>Betaproteobacteria</taxon>
        <taxon>Rhodocyclales</taxon>
        <taxon>Zoogloeaceae</taxon>
        <taxon>Parazoarcus</taxon>
    </lineage>
</organism>
<evidence type="ECO:0000313" key="1">
    <source>
        <dbReference type="EMBL" id="PZA14962.1"/>
    </source>
</evidence>
<proteinExistence type="predicted"/>
<dbReference type="EMBL" id="QKOE01000019">
    <property type="protein sequence ID" value="PZA14962.1"/>
    <property type="molecule type" value="Genomic_DNA"/>
</dbReference>
<protein>
    <submittedName>
        <fullName evidence="1">Uncharacterized protein</fullName>
    </submittedName>
</protein>
<keyword evidence="2" id="KW-1185">Reference proteome</keyword>
<dbReference type="Proteomes" id="UP000248259">
    <property type="component" value="Unassembled WGS sequence"/>
</dbReference>
<name>A0A323UPP0_9RHOO</name>
<gene>
    <name evidence="1" type="ORF">DNK49_19150</name>
</gene>
<comment type="caution">
    <text evidence="1">The sequence shown here is derived from an EMBL/GenBank/DDBJ whole genome shotgun (WGS) entry which is preliminary data.</text>
</comment>
<accession>A0A323UPP0</accession>
<reference evidence="1 2" key="1">
    <citation type="submission" date="2018-06" db="EMBL/GenBank/DDBJ databases">
        <title>Azoarcus communis strain SWub3 genome.</title>
        <authorList>
            <person name="Zorraquino Salvo V."/>
            <person name="Toubiana D."/>
            <person name="Blumwald E."/>
        </authorList>
    </citation>
    <scope>NUCLEOTIDE SEQUENCE [LARGE SCALE GENOMIC DNA]</scope>
    <source>
        <strain evidence="1 2">SWub3</strain>
    </source>
</reference>
<sequence length="331" mass="35110">MTGAKIMSAEAQVIAIIDQALAVAQQKADESASYADQAITASSGFASTNPVLVSFTPKSNLEPSVLIPNAAAGVDGALYDSTYGRIQADLTGAFTNFFVEYFPNECDYLAKAQSALCAMLDGSTGIPAHVEEQIWQRDRARVLNEVGRSHREVLATFAGRGFPLPPGAAQHQLSTMQQDAQDKVAQQSRDVAIKHVEILIENLRFAVQQALDYRIKGIAAAADYIKTLAIGPEIAMKLATSAADAQARLIGAANSYYGSRIRVEELRFEALKWNSNVQNAAQAVDVNAHAERLKARAQVLAQAAQAAGTQAAAALNAVHASAQVAVQAESA</sequence>